<dbReference type="InterPro" id="IPR028934">
    <property type="entry name" value="Vps26-related"/>
</dbReference>
<dbReference type="Gene3D" id="3.40.50.10140">
    <property type="entry name" value="Toll/interleukin-1 receptor homology (TIR) domain"/>
    <property type="match status" value="1"/>
</dbReference>
<keyword evidence="6" id="KW-1185">Reference proteome</keyword>
<sequence>MKQTQYSKDPQFLKPIPLINKFQLDRDLLQSCRYMLLLHHFLFIKGLGLSFCGKDTRKNFTDHLYTALTRKGIKTFRDDKSLERGEDFAPELLTAIRESWGSIIVLSEGYVYSNWCLDELVHIVKQREEWGHRVYPIFFHVQPSDTRHQRNTVEAAFKQHEMRYNKDKAQIWRLALKQLTGISGWPLKDQHESIFIEDIVKEISEKLDTEMLDEQEIENMRSTYRRIQAILVDAEKRLYVKEGKLSKFGSTSLNTLLTTLRMCWTNGTLLYSNPKLKVVIKLRLLQIFHHLSRPSTTDDLRLERPKTTSLIDESDVYGRDDDKHTVIDRLLQSDNNSKGGTSKGISLIAIVGMGGLGKTTLAQLAFNDDDVKEHFPLRIWVCVSDPFDELRIAKVILETLKVTPSESKELEILLQQIRKHIEGKKFLLVLDDVWTENEQKWEQLKLTLSSGSQASRILVTTRKKRVASVMGCIGPLISLGVLSNHDSWSLFSKIAFKEKSIEESENLKSIGRKVVEKCGGLPLAIKSLASLLWFKRTKEQWQRILDRWQKILDSEMWKLEDEIFERVYAPLLLSYYDLPMTEKQCFRYCAIFPKNHEMEREELIKLWMAQGFLGEAFEGNDLEVIGEECFDNLAIRGFFQEFEKDEIDDNIIKCKMHDIAKFLTKTESLLVTGDGAEVLRGVESSHGTGNIRHLTLFPDADHVPEIVDMIIKVKGVEKLRSFLVDGTLNASLVELIDHLISLRMLCFYTKPILIRAHKFLAIPKEIGQLIHLRYLGFEGNENLRELPEAICDLCNLQTLNIRRCKNLQKLPPGMGKLINLRHLQNVDTCIRSMPKGMERLTSLLTLEEFVVNESKMWCRLEDLGKLIHLRGHLVIIGLGNYVSEASPREALLSKIAGLRKLTLDFDGGYDKETQKGIEDEASLLQALEPPQNLQILWIRSLRGPVFSFPNRMTTLASLRSVVLFSCHGWESLPPMGKLPSLESLKIQGMSKVKILEQEFLGSSFVTQNIACFPNLKYLEFRDLEQWEEWEYVLRRRRGEGDSTSPNDIPIIIMPKLQHLAIWDCPKLRTLPRHILQSTRELDVPGEIYQRKTYPFEFSTVEMPYESLNGVNERLSYFGSQMRLVYVKARECEEQLSPEEFAILLGKHFTSFYLQVINLKELDTRASSPCPPRFSFKQFQVLIMVVLEAGMPVEMVVADMLNMPLDAAGGNPFFRQLPLFSLL</sequence>
<comment type="caution">
    <text evidence="5">The sequence shown here is derived from an EMBL/GenBank/DDBJ whole genome shotgun (WGS) entry which is preliminary data.</text>
</comment>
<dbReference type="GO" id="GO:0007165">
    <property type="term" value="P:signal transduction"/>
    <property type="evidence" value="ECO:0007669"/>
    <property type="project" value="InterPro"/>
</dbReference>
<dbReference type="PRINTS" id="PR00364">
    <property type="entry name" value="DISEASERSIST"/>
</dbReference>
<dbReference type="Pfam" id="PF23598">
    <property type="entry name" value="LRR_14"/>
    <property type="match status" value="1"/>
</dbReference>
<organism evidence="5 6">
    <name type="scientific">Corchorus capsularis</name>
    <name type="common">Jute</name>
    <dbReference type="NCBI Taxonomy" id="210143"/>
    <lineage>
        <taxon>Eukaryota</taxon>
        <taxon>Viridiplantae</taxon>
        <taxon>Streptophyta</taxon>
        <taxon>Embryophyta</taxon>
        <taxon>Tracheophyta</taxon>
        <taxon>Spermatophyta</taxon>
        <taxon>Magnoliopsida</taxon>
        <taxon>eudicotyledons</taxon>
        <taxon>Gunneridae</taxon>
        <taxon>Pentapetalae</taxon>
        <taxon>rosids</taxon>
        <taxon>malvids</taxon>
        <taxon>Malvales</taxon>
        <taxon>Malvaceae</taxon>
        <taxon>Grewioideae</taxon>
        <taxon>Apeibeae</taxon>
        <taxon>Corchorus</taxon>
    </lineage>
</organism>
<reference evidence="5 6" key="1">
    <citation type="submission" date="2013-09" db="EMBL/GenBank/DDBJ databases">
        <title>Corchorus capsularis genome sequencing.</title>
        <authorList>
            <person name="Alam M."/>
            <person name="Haque M.S."/>
            <person name="Islam M.S."/>
            <person name="Emdad E.M."/>
            <person name="Islam M.M."/>
            <person name="Ahmed B."/>
            <person name="Halim A."/>
            <person name="Hossen Q.M.M."/>
            <person name="Hossain M.Z."/>
            <person name="Ahmed R."/>
            <person name="Khan M.M."/>
            <person name="Islam R."/>
            <person name="Rashid M.M."/>
            <person name="Khan S.A."/>
            <person name="Rahman M.S."/>
            <person name="Alam M."/>
        </authorList>
    </citation>
    <scope>NUCLEOTIDE SEQUENCE [LARGE SCALE GENOMIC DNA]</scope>
    <source>
        <strain evidence="6">cv. CVL-1</strain>
        <tissue evidence="5">Whole seedling</tissue>
    </source>
</reference>
<dbReference type="Gene3D" id="3.40.50.300">
    <property type="entry name" value="P-loop containing nucleotide triphosphate hydrolases"/>
    <property type="match status" value="1"/>
</dbReference>
<dbReference type="Gene3D" id="1.10.8.430">
    <property type="entry name" value="Helical domain of apoptotic protease-activating factors"/>
    <property type="match status" value="1"/>
</dbReference>
<dbReference type="Proteomes" id="UP000188268">
    <property type="component" value="Unassembled WGS sequence"/>
</dbReference>
<proteinExistence type="predicted"/>
<dbReference type="Pfam" id="PF03643">
    <property type="entry name" value="Vps26"/>
    <property type="match status" value="1"/>
</dbReference>
<keyword evidence="2" id="KW-0611">Plant defense</keyword>
<dbReference type="OMA" id="CERDICG"/>
<evidence type="ECO:0000256" key="3">
    <source>
        <dbReference type="ARBA" id="ARBA00023027"/>
    </source>
</evidence>
<dbReference type="EMBL" id="AWWV01011201">
    <property type="protein sequence ID" value="OMO73517.1"/>
    <property type="molecule type" value="Genomic_DNA"/>
</dbReference>
<dbReference type="Pfam" id="PF23559">
    <property type="entry name" value="WHD_DRP"/>
    <property type="match status" value="1"/>
</dbReference>
<dbReference type="InterPro" id="IPR058922">
    <property type="entry name" value="WHD_DRP"/>
</dbReference>
<protein>
    <recommendedName>
        <fullName evidence="4">TIR domain-containing protein</fullName>
    </recommendedName>
</protein>
<dbReference type="SUPFAM" id="SSF52200">
    <property type="entry name" value="Toll/Interleukin receptor TIR domain"/>
    <property type="match status" value="1"/>
</dbReference>
<evidence type="ECO:0000256" key="1">
    <source>
        <dbReference type="ARBA" id="ARBA00022737"/>
    </source>
</evidence>
<dbReference type="SUPFAM" id="SSF52540">
    <property type="entry name" value="P-loop containing nucleoside triphosphate hydrolases"/>
    <property type="match status" value="1"/>
</dbReference>
<dbReference type="InterPro" id="IPR032675">
    <property type="entry name" value="LRR_dom_sf"/>
</dbReference>
<dbReference type="Gramene" id="OMO73517">
    <property type="protein sequence ID" value="OMO73517"/>
    <property type="gene ID" value="CCACVL1_17237"/>
</dbReference>
<accession>A0A1R3HT05</accession>
<dbReference type="PANTHER" id="PTHR36766:SF40">
    <property type="entry name" value="DISEASE RESISTANCE PROTEIN RGA3"/>
    <property type="match status" value="1"/>
</dbReference>
<gene>
    <name evidence="5" type="ORF">CCACVL1_17237</name>
</gene>
<dbReference type="Pfam" id="PF01582">
    <property type="entry name" value="TIR"/>
    <property type="match status" value="1"/>
</dbReference>
<evidence type="ECO:0000313" key="5">
    <source>
        <dbReference type="EMBL" id="OMO73517.1"/>
    </source>
</evidence>
<evidence type="ECO:0000256" key="2">
    <source>
        <dbReference type="ARBA" id="ARBA00022821"/>
    </source>
</evidence>
<name>A0A1R3HT05_COCAP</name>
<keyword evidence="3" id="KW-0520">NAD</keyword>
<dbReference type="InterPro" id="IPR000157">
    <property type="entry name" value="TIR_dom"/>
</dbReference>
<dbReference type="InterPro" id="IPR027417">
    <property type="entry name" value="P-loop_NTPase"/>
</dbReference>
<keyword evidence="1" id="KW-0677">Repeat</keyword>
<dbReference type="SUPFAM" id="SSF52058">
    <property type="entry name" value="L domain-like"/>
    <property type="match status" value="1"/>
</dbReference>
<evidence type="ECO:0000259" key="4">
    <source>
        <dbReference type="PROSITE" id="PS50104"/>
    </source>
</evidence>
<dbReference type="InterPro" id="IPR002182">
    <property type="entry name" value="NB-ARC"/>
</dbReference>
<dbReference type="InterPro" id="IPR036388">
    <property type="entry name" value="WH-like_DNA-bd_sf"/>
</dbReference>
<dbReference type="InterPro" id="IPR042197">
    <property type="entry name" value="Apaf_helical"/>
</dbReference>
<dbReference type="SMART" id="SM00255">
    <property type="entry name" value="TIR"/>
    <property type="match status" value="1"/>
</dbReference>
<dbReference type="GO" id="GO:0006952">
    <property type="term" value="P:defense response"/>
    <property type="evidence" value="ECO:0007669"/>
    <property type="project" value="UniProtKB-KW"/>
</dbReference>
<feature type="domain" description="TIR" evidence="4">
    <location>
        <begin position="43"/>
        <end position="207"/>
    </location>
</feature>
<dbReference type="FunFam" id="3.40.50.10140:FF:000007">
    <property type="entry name" value="Disease resistance protein (TIR-NBS-LRR class)"/>
    <property type="match status" value="1"/>
</dbReference>
<dbReference type="Gene3D" id="1.10.10.10">
    <property type="entry name" value="Winged helix-like DNA-binding domain superfamily/Winged helix DNA-binding domain"/>
    <property type="match status" value="1"/>
</dbReference>
<dbReference type="Gene3D" id="3.80.10.10">
    <property type="entry name" value="Ribonuclease Inhibitor"/>
    <property type="match status" value="1"/>
</dbReference>
<dbReference type="FunFam" id="3.40.50.300:FF:001091">
    <property type="entry name" value="Probable disease resistance protein At1g61300"/>
    <property type="match status" value="1"/>
</dbReference>
<evidence type="ECO:0000313" key="6">
    <source>
        <dbReference type="Proteomes" id="UP000188268"/>
    </source>
</evidence>
<dbReference type="FunFam" id="1.10.8.430:FF:000003">
    <property type="entry name" value="Probable disease resistance protein At5g66910"/>
    <property type="match status" value="1"/>
</dbReference>
<dbReference type="InterPro" id="IPR055414">
    <property type="entry name" value="LRR_R13L4/SHOC2-like"/>
</dbReference>
<dbReference type="Pfam" id="PF00931">
    <property type="entry name" value="NB-ARC"/>
    <property type="match status" value="1"/>
</dbReference>
<dbReference type="AlphaFoldDB" id="A0A1R3HT05"/>
<dbReference type="GO" id="GO:0043531">
    <property type="term" value="F:ADP binding"/>
    <property type="evidence" value="ECO:0007669"/>
    <property type="project" value="InterPro"/>
</dbReference>
<dbReference type="InterPro" id="IPR035897">
    <property type="entry name" value="Toll_tir_struct_dom_sf"/>
</dbReference>
<dbReference type="PANTHER" id="PTHR36766">
    <property type="entry name" value="PLANT BROAD-SPECTRUM MILDEW RESISTANCE PROTEIN RPW8"/>
    <property type="match status" value="1"/>
</dbReference>
<dbReference type="PROSITE" id="PS50104">
    <property type="entry name" value="TIR"/>
    <property type="match status" value="1"/>
</dbReference>
<dbReference type="OrthoDB" id="1534087at2759"/>
<dbReference type="GO" id="GO:0006886">
    <property type="term" value="P:intracellular protein transport"/>
    <property type="evidence" value="ECO:0007669"/>
    <property type="project" value="InterPro"/>
</dbReference>